<dbReference type="Proteomes" id="UP000184406">
    <property type="component" value="Unassembled WGS sequence"/>
</dbReference>
<evidence type="ECO:0000313" key="2">
    <source>
        <dbReference type="Proteomes" id="UP000184406"/>
    </source>
</evidence>
<organism evidence="1 2">
    <name type="scientific">Arenibacter palladensis</name>
    <dbReference type="NCBI Taxonomy" id="237373"/>
    <lineage>
        <taxon>Bacteria</taxon>
        <taxon>Pseudomonadati</taxon>
        <taxon>Bacteroidota</taxon>
        <taxon>Flavobacteriia</taxon>
        <taxon>Flavobacteriales</taxon>
        <taxon>Flavobacteriaceae</taxon>
        <taxon>Arenibacter</taxon>
    </lineage>
</organism>
<reference evidence="2" key="1">
    <citation type="submission" date="2016-11" db="EMBL/GenBank/DDBJ databases">
        <authorList>
            <person name="Varghese N."/>
            <person name="Submissions S."/>
        </authorList>
    </citation>
    <scope>NUCLEOTIDE SEQUENCE [LARGE SCALE GENOMIC DNA]</scope>
    <source>
        <strain evidence="2">DSM 17539</strain>
    </source>
</reference>
<evidence type="ECO:0000313" key="1">
    <source>
        <dbReference type="EMBL" id="SHG12483.1"/>
    </source>
</evidence>
<dbReference type="EMBL" id="FQUX01000013">
    <property type="protein sequence ID" value="SHG12483.1"/>
    <property type="molecule type" value="Genomic_DNA"/>
</dbReference>
<sequence length="33" mass="3742">MRSKPSYKSWGILLGNEDLHNAALLLNLRNGFL</sequence>
<proteinExistence type="predicted"/>
<protein>
    <submittedName>
        <fullName evidence="1">Uncharacterized protein</fullName>
    </submittedName>
</protein>
<name>A0A1M5H992_9FLAO</name>
<keyword evidence="2" id="KW-1185">Reference proteome</keyword>
<gene>
    <name evidence="1" type="ORF">SAMN03080594_11342</name>
</gene>
<accession>A0A1M5H992</accession>
<dbReference type="AlphaFoldDB" id="A0A1M5H992"/>